<feature type="transmembrane region" description="Helical" evidence="1">
    <location>
        <begin position="6"/>
        <end position="27"/>
    </location>
</feature>
<keyword evidence="1" id="KW-1133">Transmembrane helix</keyword>
<organism evidence="2 3">
    <name type="scientific">Kitasatospora aburaviensis</name>
    <dbReference type="NCBI Taxonomy" id="67265"/>
    <lineage>
        <taxon>Bacteria</taxon>
        <taxon>Bacillati</taxon>
        <taxon>Actinomycetota</taxon>
        <taxon>Actinomycetes</taxon>
        <taxon>Kitasatosporales</taxon>
        <taxon>Streptomycetaceae</taxon>
        <taxon>Kitasatospora</taxon>
    </lineage>
</organism>
<evidence type="ECO:0000313" key="3">
    <source>
        <dbReference type="Proteomes" id="UP001596067"/>
    </source>
</evidence>
<protein>
    <submittedName>
        <fullName evidence="2">Uncharacterized protein</fullName>
    </submittedName>
</protein>
<name>A0ABW1F499_9ACTN</name>
<evidence type="ECO:0000256" key="1">
    <source>
        <dbReference type="SAM" id="Phobius"/>
    </source>
</evidence>
<dbReference type="EMBL" id="JBHSOD010000044">
    <property type="protein sequence ID" value="MFC5888749.1"/>
    <property type="molecule type" value="Genomic_DNA"/>
</dbReference>
<proteinExistence type="predicted"/>
<keyword evidence="1" id="KW-0472">Membrane</keyword>
<comment type="caution">
    <text evidence="2">The sequence shown here is derived from an EMBL/GenBank/DDBJ whole genome shotgun (WGS) entry which is preliminary data.</text>
</comment>
<dbReference type="RefSeq" id="WP_345330284.1">
    <property type="nucleotide sequence ID" value="NZ_BAAAVH010000111.1"/>
</dbReference>
<keyword evidence="3" id="KW-1185">Reference proteome</keyword>
<dbReference type="Proteomes" id="UP001596067">
    <property type="component" value="Unassembled WGS sequence"/>
</dbReference>
<evidence type="ECO:0000313" key="2">
    <source>
        <dbReference type="EMBL" id="MFC5888749.1"/>
    </source>
</evidence>
<feature type="transmembrane region" description="Helical" evidence="1">
    <location>
        <begin position="135"/>
        <end position="156"/>
    </location>
</feature>
<accession>A0ABW1F499</accession>
<feature type="transmembrane region" description="Helical" evidence="1">
    <location>
        <begin position="97"/>
        <end position="123"/>
    </location>
</feature>
<reference evidence="3" key="1">
    <citation type="journal article" date="2019" name="Int. J. Syst. Evol. Microbiol.">
        <title>The Global Catalogue of Microorganisms (GCM) 10K type strain sequencing project: providing services to taxonomists for standard genome sequencing and annotation.</title>
        <authorList>
            <consortium name="The Broad Institute Genomics Platform"/>
            <consortium name="The Broad Institute Genome Sequencing Center for Infectious Disease"/>
            <person name="Wu L."/>
            <person name="Ma J."/>
        </authorList>
    </citation>
    <scope>NUCLEOTIDE SEQUENCE [LARGE SCALE GENOMIC DNA]</scope>
    <source>
        <strain evidence="3">CGMCC 4.1469</strain>
    </source>
</reference>
<keyword evidence="1" id="KW-0812">Transmembrane</keyword>
<sequence>MTTEYVTAVVVVVPVILFAVGAEARAFEVRTRDQRGAFFWGSRIKQVLDHLREIPAPDPAWTTEQTAEWRQEVGDELERVFSLQYSREELFSSAKALALWLVGSVWVLTVFVLVLVEGLSLAWLGSEHRDTNGGLAVFSLVSILAGSGMLLVGPVLRLGWLDLLRPSVVLSLFRELYRLKGPAKKDAQRVGE</sequence>
<gene>
    <name evidence="2" type="ORF">ACFP0N_27655</name>
</gene>